<dbReference type="InterPro" id="IPR014710">
    <property type="entry name" value="RmlC-like_jellyroll"/>
</dbReference>
<dbReference type="Gene3D" id="2.60.120.10">
    <property type="entry name" value="Jelly Rolls"/>
    <property type="match status" value="1"/>
</dbReference>
<dbReference type="Proteomes" id="UP000315949">
    <property type="component" value="Unassembled WGS sequence"/>
</dbReference>
<sequence>MQPRVHLIPAHEYRRDRWRNGRGWTREIHAQGADPWDWRLSIAEVEAPAAFSRFPGVDRELVLLEGEGLELVFADGGRQALQPPHQRLRFDGERAVEGLPQGGRATCFNLMWRREVVEAQLWHRPMVGTMVVFTDPGSTWVLHLLTGRVVFNGDAAGLPPLAAGDTALLGAGQARTRHAFDGSGEALLVRIDPRRAAQ</sequence>
<dbReference type="AlphaFoldDB" id="A0A5C5TV04"/>
<protein>
    <submittedName>
        <fullName evidence="1">HutD family protein</fullName>
    </submittedName>
</protein>
<organism evidence="1 2">
    <name type="scientific">Luteimonas wenzhouensis</name>
    <dbReference type="NCBI Taxonomy" id="2599615"/>
    <lineage>
        <taxon>Bacteria</taxon>
        <taxon>Pseudomonadati</taxon>
        <taxon>Pseudomonadota</taxon>
        <taxon>Gammaproteobacteria</taxon>
        <taxon>Lysobacterales</taxon>
        <taxon>Lysobacteraceae</taxon>
        <taxon>Luteimonas</taxon>
    </lineage>
</organism>
<accession>A0A5C5TV04</accession>
<name>A0A5C5TV04_9GAMM</name>
<evidence type="ECO:0000313" key="1">
    <source>
        <dbReference type="EMBL" id="TWT17624.1"/>
    </source>
</evidence>
<dbReference type="OrthoDB" id="9800082at2"/>
<dbReference type="SUPFAM" id="SSF51182">
    <property type="entry name" value="RmlC-like cupins"/>
    <property type="match status" value="1"/>
</dbReference>
<comment type="caution">
    <text evidence="1">The sequence shown here is derived from an EMBL/GenBank/DDBJ whole genome shotgun (WGS) entry which is preliminary data.</text>
</comment>
<reference evidence="1 2" key="1">
    <citation type="submission" date="2019-07" db="EMBL/GenBank/DDBJ databases">
        <title>Luteimonas sp. YD-1 nov., isolated from acidic soil.</title>
        <authorList>
            <person name="Zhou J."/>
        </authorList>
    </citation>
    <scope>NUCLEOTIDE SEQUENCE [LARGE SCALE GENOMIC DNA]</scope>
    <source>
        <strain evidence="1 2">YD-1</strain>
    </source>
</reference>
<keyword evidence="2" id="KW-1185">Reference proteome</keyword>
<dbReference type="CDD" id="cd20293">
    <property type="entry name" value="cupin_HutD_N"/>
    <property type="match status" value="1"/>
</dbReference>
<dbReference type="PANTHER" id="PTHR37943">
    <property type="entry name" value="PROTEIN VES"/>
    <property type="match status" value="1"/>
</dbReference>
<dbReference type="Pfam" id="PF05962">
    <property type="entry name" value="HutD"/>
    <property type="match status" value="1"/>
</dbReference>
<dbReference type="InterPro" id="IPR011051">
    <property type="entry name" value="RmlC_Cupin_sf"/>
</dbReference>
<gene>
    <name evidence="1" type="ORF">FQY79_12235</name>
</gene>
<dbReference type="PANTHER" id="PTHR37943:SF1">
    <property type="entry name" value="PROTEIN VES"/>
    <property type="match status" value="1"/>
</dbReference>
<proteinExistence type="predicted"/>
<evidence type="ECO:0000313" key="2">
    <source>
        <dbReference type="Proteomes" id="UP000315949"/>
    </source>
</evidence>
<dbReference type="EMBL" id="VOHE01000007">
    <property type="protein sequence ID" value="TWT17624.1"/>
    <property type="molecule type" value="Genomic_DNA"/>
</dbReference>
<dbReference type="InterPro" id="IPR010282">
    <property type="entry name" value="Uncharacterised_HutD/Ves"/>
</dbReference>
<dbReference type="RefSeq" id="WP_146313198.1">
    <property type="nucleotide sequence ID" value="NZ_VOHE01000007.1"/>
</dbReference>